<reference evidence="2" key="1">
    <citation type="submission" date="2022-01" db="EMBL/GenBank/DDBJ databases">
        <authorList>
            <person name="King R."/>
        </authorList>
    </citation>
    <scope>NUCLEOTIDE SEQUENCE</scope>
</reference>
<name>A0A9N9X0B4_PHACE</name>
<keyword evidence="3" id="KW-1185">Reference proteome</keyword>
<accession>A0A9N9X0B4</accession>
<reference evidence="2" key="2">
    <citation type="submission" date="2022-10" db="EMBL/GenBank/DDBJ databases">
        <authorList>
            <consortium name="ENA_rothamsted_submissions"/>
            <consortium name="culmorum"/>
            <person name="King R."/>
        </authorList>
    </citation>
    <scope>NUCLEOTIDE SEQUENCE</scope>
</reference>
<evidence type="ECO:0000313" key="2">
    <source>
        <dbReference type="EMBL" id="CAG9819071.1"/>
    </source>
</evidence>
<proteinExistence type="predicted"/>
<dbReference type="OrthoDB" id="365605at2759"/>
<dbReference type="Proteomes" id="UP001153737">
    <property type="component" value="Chromosome 2"/>
</dbReference>
<protein>
    <recommendedName>
        <fullName evidence="4">VWFC domain-containing protein</fullName>
    </recommendedName>
</protein>
<dbReference type="EMBL" id="OU896708">
    <property type="protein sequence ID" value="CAG9819071.1"/>
    <property type="molecule type" value="Genomic_DNA"/>
</dbReference>
<keyword evidence="1" id="KW-0732">Signal</keyword>
<feature type="chain" id="PRO_5040137483" description="VWFC domain-containing protein" evidence="1">
    <location>
        <begin position="20"/>
        <end position="285"/>
    </location>
</feature>
<organism evidence="2 3">
    <name type="scientific">Phaedon cochleariae</name>
    <name type="common">Mustard beetle</name>
    <dbReference type="NCBI Taxonomy" id="80249"/>
    <lineage>
        <taxon>Eukaryota</taxon>
        <taxon>Metazoa</taxon>
        <taxon>Ecdysozoa</taxon>
        <taxon>Arthropoda</taxon>
        <taxon>Hexapoda</taxon>
        <taxon>Insecta</taxon>
        <taxon>Pterygota</taxon>
        <taxon>Neoptera</taxon>
        <taxon>Endopterygota</taxon>
        <taxon>Coleoptera</taxon>
        <taxon>Polyphaga</taxon>
        <taxon>Cucujiformia</taxon>
        <taxon>Chrysomeloidea</taxon>
        <taxon>Chrysomelidae</taxon>
        <taxon>Chrysomelinae</taxon>
        <taxon>Chrysomelini</taxon>
        <taxon>Phaedon</taxon>
    </lineage>
</organism>
<evidence type="ECO:0008006" key="4">
    <source>
        <dbReference type="Google" id="ProtNLM"/>
    </source>
</evidence>
<feature type="signal peptide" evidence="1">
    <location>
        <begin position="1"/>
        <end position="19"/>
    </location>
</feature>
<evidence type="ECO:0000256" key="1">
    <source>
        <dbReference type="SAM" id="SignalP"/>
    </source>
</evidence>
<sequence>MENYISILIALVILYEVEAATNCDTLGTLVYEDIGCRPVMQEGHDCPIRYDCNFERKKHTCNFRGRSIPMSQLIGNEHNYTTCESYCYCNSRGFFICPATDCCENIGEPLGPGCYWRYKIGACCSDGQICPSGDKTLGQCEVNGKIYYEGARFSAPNTCSDCICSKHFNGTLEAPDCIRRNCASQIHDYKAIASNCAPYYHVSGEEILCCPNRWICPTTSDQIVTVNPDADIHSDLNCRFGEKTMKLGEGLHTKVVHWGKIKNAKCECILPPFLTCKPMSEAALN</sequence>
<gene>
    <name evidence="2" type="ORF">PHAECO_LOCUS6118</name>
</gene>
<dbReference type="AlphaFoldDB" id="A0A9N9X0B4"/>
<evidence type="ECO:0000313" key="3">
    <source>
        <dbReference type="Proteomes" id="UP001153737"/>
    </source>
</evidence>